<dbReference type="Pfam" id="PF13801">
    <property type="entry name" value="Metal_resist"/>
    <property type="match status" value="1"/>
</dbReference>
<dbReference type="InterPro" id="IPR025961">
    <property type="entry name" value="Metal_resist"/>
</dbReference>
<proteinExistence type="predicted"/>
<sequence>MTDRRLKWALVISLVLNLFLIAAGIGAGIVFKRHMRDVQRPMAMSKAWHEASKNTTKEERHHIYLLLKSAALSGEADMTKARSLRAQVNDLAATDPFDAAQVAMLSEQARSAENDARGKIENTLILNMKELPARERSFLSKTLLRPSGRFDRFIEKDDKPPVQVGGGDMSAAASVSR</sequence>
<organism evidence="3 4">
    <name type="scientific">Asticcacaulis benevestitus DSM 16100 = ATCC BAA-896</name>
    <dbReference type="NCBI Taxonomy" id="1121022"/>
    <lineage>
        <taxon>Bacteria</taxon>
        <taxon>Pseudomonadati</taxon>
        <taxon>Pseudomonadota</taxon>
        <taxon>Alphaproteobacteria</taxon>
        <taxon>Caulobacterales</taxon>
        <taxon>Caulobacteraceae</taxon>
        <taxon>Asticcacaulis</taxon>
    </lineage>
</organism>
<evidence type="ECO:0008006" key="5">
    <source>
        <dbReference type="Google" id="ProtNLM"/>
    </source>
</evidence>
<evidence type="ECO:0000256" key="2">
    <source>
        <dbReference type="SAM" id="Phobius"/>
    </source>
</evidence>
<dbReference type="eggNOG" id="COG5612">
    <property type="taxonomic scope" value="Bacteria"/>
</dbReference>
<name>V4PP29_9CAUL</name>
<dbReference type="PATRIC" id="fig|1121022.4.peg.3004"/>
<comment type="caution">
    <text evidence="3">The sequence shown here is derived from an EMBL/GenBank/DDBJ whole genome shotgun (WGS) entry which is preliminary data.</text>
</comment>
<accession>V4PP29</accession>
<dbReference type="STRING" id="1121022.GCA_000376105_02277"/>
<keyword evidence="4" id="KW-1185">Reference proteome</keyword>
<evidence type="ECO:0000256" key="1">
    <source>
        <dbReference type="SAM" id="MobiDB-lite"/>
    </source>
</evidence>
<dbReference type="AlphaFoldDB" id="V4PP29"/>
<keyword evidence="2" id="KW-1133">Transmembrane helix</keyword>
<feature type="region of interest" description="Disordered" evidence="1">
    <location>
        <begin position="154"/>
        <end position="177"/>
    </location>
</feature>
<protein>
    <recommendedName>
        <fullName evidence="5">Zinc resistance-associated protein</fullName>
    </recommendedName>
</protein>
<evidence type="ECO:0000313" key="4">
    <source>
        <dbReference type="Proteomes" id="UP000017837"/>
    </source>
</evidence>
<dbReference type="EMBL" id="AWGB01000032">
    <property type="protein sequence ID" value="ESQ89049.1"/>
    <property type="molecule type" value="Genomic_DNA"/>
</dbReference>
<dbReference type="Proteomes" id="UP000017837">
    <property type="component" value="Unassembled WGS sequence"/>
</dbReference>
<dbReference type="OrthoDB" id="7173515at2"/>
<gene>
    <name evidence="3" type="ORF">ABENE_14780</name>
</gene>
<keyword evidence="2" id="KW-0812">Transmembrane</keyword>
<keyword evidence="2" id="KW-0472">Membrane</keyword>
<dbReference type="RefSeq" id="WP_018081943.1">
    <property type="nucleotide sequence ID" value="NZ_AQWM01000009.1"/>
</dbReference>
<reference evidence="3 4" key="1">
    <citation type="journal article" date="2014" name="Nature">
        <title>Sequential evolution of bacterial morphology by co-option of a developmental regulator.</title>
        <authorList>
            <person name="Jiang C."/>
            <person name="Brown P.J."/>
            <person name="Ducret A."/>
            <person name="Brun Y.V."/>
        </authorList>
    </citation>
    <scope>NUCLEOTIDE SEQUENCE [LARGE SCALE GENOMIC DNA]</scope>
    <source>
        <strain evidence="3 4">DSM 16100</strain>
    </source>
</reference>
<evidence type="ECO:0000313" key="3">
    <source>
        <dbReference type="EMBL" id="ESQ89049.1"/>
    </source>
</evidence>
<feature type="transmembrane region" description="Helical" evidence="2">
    <location>
        <begin position="6"/>
        <end position="31"/>
    </location>
</feature>